<evidence type="ECO:0000313" key="2">
    <source>
        <dbReference type="EMBL" id="EIE92284.1"/>
    </source>
</evidence>
<keyword evidence="3" id="KW-1185">Reference proteome</keyword>
<dbReference type="GeneID" id="93624056"/>
<proteinExistence type="predicted"/>
<reference evidence="2 3" key="1">
    <citation type="journal article" date="2009" name="PLoS Genet.">
        <title>Genomic analysis of the basal lineage fungus Rhizopus oryzae reveals a whole-genome duplication.</title>
        <authorList>
            <person name="Ma L.-J."/>
            <person name="Ibrahim A.S."/>
            <person name="Skory C."/>
            <person name="Grabherr M.G."/>
            <person name="Burger G."/>
            <person name="Butler M."/>
            <person name="Elias M."/>
            <person name="Idnurm A."/>
            <person name="Lang B.F."/>
            <person name="Sone T."/>
            <person name="Abe A."/>
            <person name="Calvo S.E."/>
            <person name="Corrochano L.M."/>
            <person name="Engels R."/>
            <person name="Fu J."/>
            <person name="Hansberg W."/>
            <person name="Kim J.-M."/>
            <person name="Kodira C.D."/>
            <person name="Koehrsen M.J."/>
            <person name="Liu B."/>
            <person name="Miranda-Saavedra D."/>
            <person name="O'Leary S."/>
            <person name="Ortiz-Castellanos L."/>
            <person name="Poulter R."/>
            <person name="Rodriguez-Romero J."/>
            <person name="Ruiz-Herrera J."/>
            <person name="Shen Y.-Q."/>
            <person name="Zeng Q."/>
            <person name="Galagan J."/>
            <person name="Birren B.W."/>
            <person name="Cuomo C.A."/>
            <person name="Wickes B.L."/>
        </authorList>
    </citation>
    <scope>NUCLEOTIDE SEQUENCE [LARGE SCALE GENOMIC DNA]</scope>
    <source>
        <strain evidence="3">RA 99-880 / ATCC MYA-4621 / FGSC 9543 / NRRL 43880</strain>
    </source>
</reference>
<evidence type="ECO:0000313" key="3">
    <source>
        <dbReference type="Proteomes" id="UP000009138"/>
    </source>
</evidence>
<name>I1CV04_RHIO9</name>
<feature type="region of interest" description="Disordered" evidence="1">
    <location>
        <begin position="38"/>
        <end position="102"/>
    </location>
</feature>
<dbReference type="AlphaFoldDB" id="I1CV04"/>
<dbReference type="Proteomes" id="UP000009138">
    <property type="component" value="Unassembled WGS sequence"/>
</dbReference>
<dbReference type="eggNOG" id="ENOG502S6QK">
    <property type="taxonomic scope" value="Eukaryota"/>
</dbReference>
<dbReference type="OrthoDB" id="21499at2759"/>
<sequence length="346" mass="40973">MAQKQGRQQTLLNYFSKQPKTQHRSKQIIFPEYNARSETFENENGKNNIQEEEEEEDFLPIRHNKRKRQIAIEEEDSEEDMHKTKHIIQTTDNGIDGREIDDDEIDDEELTFLDKSDRKSRLDLYNTKEKGPIEKYAQLSDDDNDDDSREEYEENYDFVVDDDTIDGVKMINVNNNNETLDIPATKFELAKKAVHRRVQSYKDSMVTSDVWLASFKAGEEKKESMDVYPNWKFQGHLFSDDSDLNDGVTFYLGSECYRKGELYHTFTHFETRMYNTVKDEVESTKRRIKTNRIITHGDIYDQMVETNFVHNLFREIKSTFVKTIRVYNLKGERYKIEDTSSEDEST</sequence>
<dbReference type="RefSeq" id="XP_067527680.1">
    <property type="nucleotide sequence ID" value="XM_067671675.1"/>
</dbReference>
<feature type="region of interest" description="Disordered" evidence="1">
    <location>
        <begin position="1"/>
        <end position="25"/>
    </location>
</feature>
<accession>I1CV04</accession>
<dbReference type="EMBL" id="CH476755">
    <property type="protein sequence ID" value="EIE92284.1"/>
    <property type="molecule type" value="Genomic_DNA"/>
</dbReference>
<dbReference type="InParanoid" id="I1CV04"/>
<dbReference type="VEuPathDB" id="FungiDB:RO3G_17091"/>
<evidence type="ECO:0000256" key="1">
    <source>
        <dbReference type="SAM" id="MobiDB-lite"/>
    </source>
</evidence>
<dbReference type="OMA" id="HYVHFKR"/>
<organism evidence="2 3">
    <name type="scientific">Rhizopus delemar (strain RA 99-880 / ATCC MYA-4621 / FGSC 9543 / NRRL 43880)</name>
    <name type="common">Mucormycosis agent</name>
    <name type="synonym">Rhizopus arrhizus var. delemar</name>
    <dbReference type="NCBI Taxonomy" id="246409"/>
    <lineage>
        <taxon>Eukaryota</taxon>
        <taxon>Fungi</taxon>
        <taxon>Fungi incertae sedis</taxon>
        <taxon>Mucoromycota</taxon>
        <taxon>Mucoromycotina</taxon>
        <taxon>Mucoromycetes</taxon>
        <taxon>Mucorales</taxon>
        <taxon>Mucorineae</taxon>
        <taxon>Rhizopodaceae</taxon>
        <taxon>Rhizopus</taxon>
    </lineage>
</organism>
<protein>
    <submittedName>
        <fullName evidence="2">Uncharacterized protein</fullName>
    </submittedName>
</protein>
<feature type="compositionally biased region" description="Polar residues" evidence="1">
    <location>
        <begin position="1"/>
        <end position="19"/>
    </location>
</feature>
<gene>
    <name evidence="2" type="ORF">RO3G_17091</name>
</gene>